<dbReference type="InterPro" id="IPR014017">
    <property type="entry name" value="DNA_helicase_UvrD-like_C"/>
</dbReference>
<dbReference type="AlphaFoldDB" id="A0A4V1RKD0"/>
<dbReference type="Pfam" id="PF00580">
    <property type="entry name" value="UvrD-helicase"/>
    <property type="match status" value="2"/>
</dbReference>
<feature type="domain" description="UvrD-like helicase ATP-binding" evidence="10">
    <location>
        <begin position="220"/>
        <end position="682"/>
    </location>
</feature>
<dbReference type="Gene3D" id="3.30.65.10">
    <property type="entry name" value="Bacterial Topoisomerase I, domain 1"/>
    <property type="match status" value="1"/>
</dbReference>
<dbReference type="GO" id="GO:0005829">
    <property type="term" value="C:cytosol"/>
    <property type="evidence" value="ECO:0007669"/>
    <property type="project" value="TreeGrafter"/>
</dbReference>
<sequence>MPAAFREGMGVIGGRQANSWSPSFWARHLGRAPYWTLGITDQHISVMTPSGLSTVHVAEHEKLNFEIGSIWARMSAPELGILSALPGLSKRALSEFRACVGQQVREYEEALDLQPVLEALVGWWTGFQAATRTNWDNRHWLPEEFIVEWEDRLAHLRSTHLLSAAQRRLMADRADERERKALHVLDADWSVHAHVAAQNEALVDVELIDERAFFDRIEKTPLNEEQARAVICFDNRVQLVASAGSGKTSTMVAKAGWTIRKNLAEADEILLLAFNKAAADELGQRCDARLANANISADGLRATTFHAFGLRVIGEATGAKPRLAPGLDSDNGVPLIADVVRALRRSSPEFAARWSLFQNVLGVPVTGDAEPEPDAWDPVKRRSGFRDLNLEVMKSAGERAIANWLIKSGIEFEYERPYEVDVADAQHSQYRPDFFYPSVGVYHEHWALVPGQAEPPGFEGYLQSSAWKKSLHSDNRTILIETAARDLASGSLFGDLERQLRANGIEPDFDPDRPVPGTPLLTDREMCTLFRTFLAHAKSNRLGAADLRARVTTGRNGTPDLRETLFLDLFDEVRQEWDRRLRDANEVDFEDMLNHATDLVEAGRWTSPYRVVLVDEFQDASHSRARLVRALVNRPGHFLFAVGDDWQSIYRFAGSDISAMTSFEDAFGAGHILRLERTFRCSQQLSTIAGDFAMKNPNQLKKQVRSDRTQAVPLALALVDSDTGVTDAIAQRLSELSGLAADGPTTSVKILGRYRYERELVPRTRYPSLDVSFQTVHSSKGLEADHVIIPGLTRGAFPSTKEDDPLLRLALPEGDDFPHAEERRLFYVALTRARETVLLIARTGRESEFVTELLSDGVVTVLGDGAQGDVPDPCPVCGKGLMVLRQGKYGPFMACNRFPACTSKRRVPS</sequence>
<dbReference type="GO" id="GO:0003677">
    <property type="term" value="F:DNA binding"/>
    <property type="evidence" value="ECO:0007669"/>
    <property type="project" value="InterPro"/>
</dbReference>
<reference evidence="11 12" key="1">
    <citation type="submission" date="2019-01" db="EMBL/GenBank/DDBJ databases">
        <title>Novel species of Nocardioides.</title>
        <authorList>
            <person name="Liu Q."/>
            <person name="Xin Y.-H."/>
        </authorList>
    </citation>
    <scope>NUCLEOTIDE SEQUENCE [LARGE SCALE GENOMIC DNA]</scope>
    <source>
        <strain evidence="11 12">CGMCC 4.6882</strain>
    </source>
</reference>
<dbReference type="GO" id="GO:0003916">
    <property type="term" value="F:DNA topoisomerase activity"/>
    <property type="evidence" value="ECO:0007669"/>
    <property type="project" value="InterPro"/>
</dbReference>
<keyword evidence="3 9" id="KW-0347">Helicase</keyword>
<dbReference type="SUPFAM" id="SSF57783">
    <property type="entry name" value="Zinc beta-ribbon"/>
    <property type="match status" value="1"/>
</dbReference>
<evidence type="ECO:0000256" key="2">
    <source>
        <dbReference type="ARBA" id="ARBA00022801"/>
    </source>
</evidence>
<comment type="catalytic activity">
    <reaction evidence="6">
        <text>Couples ATP hydrolysis with the unwinding of duplex DNA by translocating in the 3'-5' direction.</text>
        <dbReference type="EC" id="5.6.2.4"/>
    </reaction>
</comment>
<comment type="catalytic activity">
    <reaction evidence="8">
        <text>ATP + H2O = ADP + phosphate + H(+)</text>
        <dbReference type="Rhea" id="RHEA:13065"/>
        <dbReference type="ChEBI" id="CHEBI:15377"/>
        <dbReference type="ChEBI" id="CHEBI:15378"/>
        <dbReference type="ChEBI" id="CHEBI:30616"/>
        <dbReference type="ChEBI" id="CHEBI:43474"/>
        <dbReference type="ChEBI" id="CHEBI:456216"/>
        <dbReference type="EC" id="5.6.2.4"/>
    </reaction>
</comment>
<evidence type="ECO:0000259" key="10">
    <source>
        <dbReference type="PROSITE" id="PS51198"/>
    </source>
</evidence>
<dbReference type="GO" id="GO:0043138">
    <property type="term" value="F:3'-5' DNA helicase activity"/>
    <property type="evidence" value="ECO:0007669"/>
    <property type="project" value="UniProtKB-EC"/>
</dbReference>
<dbReference type="SUPFAM" id="SSF52540">
    <property type="entry name" value="P-loop containing nucleoside triphosphate hydrolases"/>
    <property type="match status" value="1"/>
</dbReference>
<evidence type="ECO:0000256" key="8">
    <source>
        <dbReference type="ARBA" id="ARBA00048988"/>
    </source>
</evidence>
<dbReference type="GO" id="GO:0006265">
    <property type="term" value="P:DNA topological change"/>
    <property type="evidence" value="ECO:0007669"/>
    <property type="project" value="InterPro"/>
</dbReference>
<evidence type="ECO:0000256" key="1">
    <source>
        <dbReference type="ARBA" id="ARBA00022741"/>
    </source>
</evidence>
<accession>A0A4V1RKD0</accession>
<dbReference type="InterPro" id="IPR013498">
    <property type="entry name" value="Topo_IA_Znf"/>
</dbReference>
<dbReference type="PANTHER" id="PTHR11070:SF63">
    <property type="entry name" value="DNA HELICASE IV"/>
    <property type="match status" value="1"/>
</dbReference>
<dbReference type="PANTHER" id="PTHR11070">
    <property type="entry name" value="UVRD / RECB / PCRA DNA HELICASE FAMILY MEMBER"/>
    <property type="match status" value="1"/>
</dbReference>
<dbReference type="PROSITE" id="PS51198">
    <property type="entry name" value="UVRD_HELICASE_ATP_BIND"/>
    <property type="match status" value="1"/>
</dbReference>
<dbReference type="Proteomes" id="UP000294071">
    <property type="component" value="Unassembled WGS sequence"/>
</dbReference>
<evidence type="ECO:0000256" key="9">
    <source>
        <dbReference type="PROSITE-ProRule" id="PRU00560"/>
    </source>
</evidence>
<keyword evidence="5" id="KW-0413">Isomerase</keyword>
<keyword evidence="1 9" id="KW-0547">Nucleotide-binding</keyword>
<keyword evidence="2 9" id="KW-0378">Hydrolase</keyword>
<evidence type="ECO:0000256" key="7">
    <source>
        <dbReference type="ARBA" id="ARBA00034808"/>
    </source>
</evidence>
<evidence type="ECO:0000256" key="6">
    <source>
        <dbReference type="ARBA" id="ARBA00034617"/>
    </source>
</evidence>
<dbReference type="Gene3D" id="3.40.50.300">
    <property type="entry name" value="P-loop containing nucleotide triphosphate hydrolases"/>
    <property type="match status" value="3"/>
</dbReference>
<organism evidence="11 12">
    <name type="scientific">Nocardioides oleivorans</name>
    <dbReference type="NCBI Taxonomy" id="273676"/>
    <lineage>
        <taxon>Bacteria</taxon>
        <taxon>Bacillati</taxon>
        <taxon>Actinomycetota</taxon>
        <taxon>Actinomycetes</taxon>
        <taxon>Propionibacteriales</taxon>
        <taxon>Nocardioidaceae</taxon>
        <taxon>Nocardioides</taxon>
    </lineage>
</organism>
<gene>
    <name evidence="11" type="ORF">EUA93_17125</name>
</gene>
<evidence type="ECO:0000256" key="5">
    <source>
        <dbReference type="ARBA" id="ARBA00023235"/>
    </source>
</evidence>
<dbReference type="Pfam" id="PF01396">
    <property type="entry name" value="Zn_ribbon_Top1"/>
    <property type="match status" value="1"/>
</dbReference>
<dbReference type="GO" id="GO:0000725">
    <property type="term" value="P:recombinational repair"/>
    <property type="evidence" value="ECO:0007669"/>
    <property type="project" value="TreeGrafter"/>
</dbReference>
<protein>
    <recommendedName>
        <fullName evidence="7">DNA 3'-5' helicase</fullName>
        <ecNumber evidence="7">5.6.2.4</ecNumber>
    </recommendedName>
</protein>
<dbReference type="Pfam" id="PF13361">
    <property type="entry name" value="UvrD_C"/>
    <property type="match status" value="1"/>
</dbReference>
<dbReference type="InterPro" id="IPR027417">
    <property type="entry name" value="P-loop_NTPase"/>
</dbReference>
<dbReference type="RefSeq" id="WP_129401518.1">
    <property type="nucleotide sequence ID" value="NZ_SDWT01000002.1"/>
</dbReference>
<keyword evidence="12" id="KW-1185">Reference proteome</keyword>
<evidence type="ECO:0000256" key="3">
    <source>
        <dbReference type="ARBA" id="ARBA00022806"/>
    </source>
</evidence>
<dbReference type="EMBL" id="SDWT01000002">
    <property type="protein sequence ID" value="RYB91852.1"/>
    <property type="molecule type" value="Genomic_DNA"/>
</dbReference>
<proteinExistence type="predicted"/>
<dbReference type="OrthoDB" id="5298826at2"/>
<dbReference type="GO" id="GO:0005524">
    <property type="term" value="F:ATP binding"/>
    <property type="evidence" value="ECO:0007669"/>
    <property type="project" value="UniProtKB-UniRule"/>
</dbReference>
<dbReference type="CDD" id="cd18807">
    <property type="entry name" value="SF1_C_UvrD"/>
    <property type="match status" value="1"/>
</dbReference>
<dbReference type="GO" id="GO:0016887">
    <property type="term" value="F:ATP hydrolysis activity"/>
    <property type="evidence" value="ECO:0007669"/>
    <property type="project" value="RHEA"/>
</dbReference>
<name>A0A4V1RKD0_9ACTN</name>
<feature type="binding site" evidence="9">
    <location>
        <begin position="241"/>
        <end position="248"/>
    </location>
    <ligand>
        <name>ATP</name>
        <dbReference type="ChEBI" id="CHEBI:30616"/>
    </ligand>
</feature>
<dbReference type="InterPro" id="IPR000212">
    <property type="entry name" value="DNA_helicase_UvrD/REP"/>
</dbReference>
<dbReference type="GO" id="GO:0005694">
    <property type="term" value="C:chromosome"/>
    <property type="evidence" value="ECO:0007669"/>
    <property type="project" value="InterPro"/>
</dbReference>
<dbReference type="Gene3D" id="3.40.91.30">
    <property type="match status" value="1"/>
</dbReference>
<evidence type="ECO:0000313" key="12">
    <source>
        <dbReference type="Proteomes" id="UP000294071"/>
    </source>
</evidence>
<comment type="caution">
    <text evidence="11">The sequence shown here is derived from an EMBL/GenBank/DDBJ whole genome shotgun (WGS) entry which is preliminary data.</text>
</comment>
<dbReference type="InterPro" id="IPR014016">
    <property type="entry name" value="UvrD-like_ATP-bd"/>
</dbReference>
<dbReference type="EC" id="5.6.2.4" evidence="7"/>
<evidence type="ECO:0000313" key="11">
    <source>
        <dbReference type="EMBL" id="RYB91852.1"/>
    </source>
</evidence>
<keyword evidence="4 9" id="KW-0067">ATP-binding</keyword>
<evidence type="ECO:0000256" key="4">
    <source>
        <dbReference type="ARBA" id="ARBA00022840"/>
    </source>
</evidence>